<reference evidence="1 2" key="1">
    <citation type="submission" date="2019-07" db="EMBL/GenBank/DDBJ databases">
        <title>Whole genome shotgun sequence of Staphylococcus kloosii NBRC 109624.</title>
        <authorList>
            <person name="Hosoyama A."/>
            <person name="Uohara A."/>
            <person name="Ohji S."/>
            <person name="Ichikawa N."/>
        </authorList>
    </citation>
    <scope>NUCLEOTIDE SEQUENCE [LARGE SCALE GENOMIC DNA]</scope>
    <source>
        <strain evidence="1 2">NBRC 109624</strain>
    </source>
</reference>
<name>A0ABQ0XJ03_9STAP</name>
<evidence type="ECO:0000313" key="1">
    <source>
        <dbReference type="EMBL" id="GEP81441.1"/>
    </source>
</evidence>
<protein>
    <recommendedName>
        <fullName evidence="3">DUF2483 domain-containing protein</fullName>
    </recommendedName>
</protein>
<evidence type="ECO:0008006" key="3">
    <source>
        <dbReference type="Google" id="ProtNLM"/>
    </source>
</evidence>
<dbReference type="Pfam" id="PF10656">
    <property type="entry name" value="DUF2483"/>
    <property type="match status" value="1"/>
</dbReference>
<dbReference type="EMBL" id="BKAQ01000004">
    <property type="protein sequence ID" value="GEP81441.1"/>
    <property type="molecule type" value="Genomic_DNA"/>
</dbReference>
<evidence type="ECO:0000313" key="2">
    <source>
        <dbReference type="Proteomes" id="UP000321040"/>
    </source>
</evidence>
<organism evidence="1 2">
    <name type="scientific">Staphylococcus kloosii</name>
    <dbReference type="NCBI Taxonomy" id="29384"/>
    <lineage>
        <taxon>Bacteria</taxon>
        <taxon>Bacillati</taxon>
        <taxon>Bacillota</taxon>
        <taxon>Bacilli</taxon>
        <taxon>Bacillales</taxon>
        <taxon>Staphylococcaceae</taxon>
        <taxon>Staphylococcus</taxon>
    </lineage>
</organism>
<dbReference type="Proteomes" id="UP000321040">
    <property type="component" value="Unassembled WGS sequence"/>
</dbReference>
<sequence>MKQTVTYLIKKKDDELYITNKPSESNDTIKYSTDKRDSREFNGLDNSIIDMTKHIAIKKTVTETTEYEEVDYD</sequence>
<dbReference type="RefSeq" id="WP_103295822.1">
    <property type="nucleotide sequence ID" value="NZ_BKAQ01000004.1"/>
</dbReference>
<comment type="caution">
    <text evidence="1">The sequence shown here is derived from an EMBL/GenBank/DDBJ whole genome shotgun (WGS) entry which is preliminary data.</text>
</comment>
<gene>
    <name evidence="1" type="ORF">SKL01_06190</name>
</gene>
<dbReference type="GeneID" id="69905831"/>
<dbReference type="InterPro" id="IPR018918">
    <property type="entry name" value="DUF2483"/>
</dbReference>
<proteinExistence type="predicted"/>
<keyword evidence="2" id="KW-1185">Reference proteome</keyword>
<accession>A0ABQ0XJ03</accession>